<reference evidence="9" key="2">
    <citation type="journal article" date="2019" name="Gigascience">
        <title>High-quality Schistosoma haematobium genome achieved by single-molecule and long-range sequencing.</title>
        <authorList>
            <person name="Stroehlein A.J."/>
            <person name="Korhonen P.K."/>
            <person name="Chong T.M."/>
            <person name="Lim Y.L."/>
            <person name="Chan K.G."/>
            <person name="Webster B."/>
            <person name="Rollinson D."/>
            <person name="Brindley P.J."/>
            <person name="Gasser R.B."/>
            <person name="Young N.D."/>
        </authorList>
    </citation>
    <scope>NUCLEOTIDE SEQUENCE</scope>
</reference>
<evidence type="ECO:0000259" key="8">
    <source>
        <dbReference type="Pfam" id="PF01120"/>
    </source>
</evidence>
<dbReference type="InterPro" id="IPR016286">
    <property type="entry name" value="FUC_metazoa-typ"/>
</dbReference>
<dbReference type="EMBL" id="AMPZ03000002">
    <property type="protein sequence ID" value="KAH9592657.1"/>
    <property type="molecule type" value="Genomic_DNA"/>
</dbReference>
<dbReference type="GO" id="GO:0004560">
    <property type="term" value="F:alpha-L-fucosidase activity"/>
    <property type="evidence" value="ECO:0007669"/>
    <property type="project" value="UniProtKB-EC"/>
</dbReference>
<dbReference type="InterPro" id="IPR057739">
    <property type="entry name" value="Glyco_hydro_29_N"/>
</dbReference>
<dbReference type="Gene3D" id="3.20.20.80">
    <property type="entry name" value="Glycosidases"/>
    <property type="match status" value="1"/>
</dbReference>
<dbReference type="AlphaFoldDB" id="A0A6A5DGN7"/>
<accession>A0A6A5DGN7</accession>
<keyword evidence="6" id="KW-0325">Glycoprotein</keyword>
<feature type="domain" description="Glycoside hydrolase family 29 N-terminal" evidence="8">
    <location>
        <begin position="29"/>
        <end position="371"/>
    </location>
</feature>
<evidence type="ECO:0000256" key="5">
    <source>
        <dbReference type="ARBA" id="ARBA00022801"/>
    </source>
</evidence>
<keyword evidence="4" id="KW-0732">Signal</keyword>
<evidence type="ECO:0000256" key="7">
    <source>
        <dbReference type="ARBA" id="ARBA00023295"/>
    </source>
</evidence>
<evidence type="ECO:0000313" key="9">
    <source>
        <dbReference type="EMBL" id="KAH9592657.1"/>
    </source>
</evidence>
<dbReference type="Proteomes" id="UP000471633">
    <property type="component" value="Unassembled WGS sequence"/>
</dbReference>
<evidence type="ECO:0000256" key="1">
    <source>
        <dbReference type="ARBA" id="ARBA00004071"/>
    </source>
</evidence>
<dbReference type="EC" id="3.2.1.51" evidence="3"/>
<dbReference type="GO" id="GO:0005764">
    <property type="term" value="C:lysosome"/>
    <property type="evidence" value="ECO:0007669"/>
    <property type="project" value="TreeGrafter"/>
</dbReference>
<dbReference type="PANTHER" id="PTHR10030">
    <property type="entry name" value="ALPHA-L-FUCOSIDASE"/>
    <property type="match status" value="1"/>
</dbReference>
<dbReference type="GO" id="GO:0006004">
    <property type="term" value="P:fucose metabolic process"/>
    <property type="evidence" value="ECO:0007669"/>
    <property type="project" value="InterPro"/>
</dbReference>
<evidence type="ECO:0000256" key="6">
    <source>
        <dbReference type="ARBA" id="ARBA00023180"/>
    </source>
</evidence>
<organism evidence="9 10">
    <name type="scientific">Schistosoma haematobium</name>
    <name type="common">Blood fluke</name>
    <dbReference type="NCBI Taxonomy" id="6185"/>
    <lineage>
        <taxon>Eukaryota</taxon>
        <taxon>Metazoa</taxon>
        <taxon>Spiralia</taxon>
        <taxon>Lophotrochozoa</taxon>
        <taxon>Platyhelminthes</taxon>
        <taxon>Trematoda</taxon>
        <taxon>Digenea</taxon>
        <taxon>Strigeidida</taxon>
        <taxon>Schistosomatoidea</taxon>
        <taxon>Schistosomatidae</taxon>
        <taxon>Schistosoma</taxon>
    </lineage>
</organism>
<dbReference type="GO" id="GO:0016139">
    <property type="term" value="P:glycoside catabolic process"/>
    <property type="evidence" value="ECO:0007669"/>
    <property type="project" value="TreeGrafter"/>
</dbReference>
<protein>
    <recommendedName>
        <fullName evidence="3">alpha-L-fucosidase</fullName>
        <ecNumber evidence="3">3.2.1.51</ecNumber>
    </recommendedName>
</protein>
<comment type="function">
    <text evidence="1">Alpha-L-fucosidase is responsible for hydrolyzing the alpha-1,6-linked fucose joined to the reducing-end N-acetylglucosamine of the carbohydrate moieties of glycoproteins.</text>
</comment>
<evidence type="ECO:0000313" key="10">
    <source>
        <dbReference type="Proteomes" id="UP000471633"/>
    </source>
</evidence>
<dbReference type="PANTHER" id="PTHR10030:SF37">
    <property type="entry name" value="ALPHA-L-FUCOSIDASE-RELATED"/>
    <property type="match status" value="1"/>
</dbReference>
<sequence length="530" mass="62912">MIKQIMNKFFYHIPFILIYYIIKINCNINSKSINQSIIYEPNWNSLDKRPLPNWYDEAKIGIFIHWGVFSVPSYRTEWFWWMWQGDKTIMPEIPEYMRKYYEPDFAYANFAKQFHAEFFEPDKWADLFQKSGARYVVLTAKHHEGFCNWPSISSWQWNSMDIGPNRDLVGDLATSIRKRTKLRFGVYHSLFEWFNPLYLYDKENNFTTQTFVEQKTLPELYDLVLRYKPEVIWSDGDAGPDTYWNSTQFLAWLYNESPVKDTVVTNDRWGNGCPCKHGGYYSCDDRYHPGKLVRHKWENCMTLDCCSWGFRREITLDKILTPEQLISEVIETVTFGGNILINVGPTSWGTILPIYEERLLQLGEWLSINGEGIYATQPWRIQKEPNYDFVWYTYKPALIDKNINEYMKMPSLYLFNRISSVKQNPSIVYAHLTKWSNKYCHNLTETINDQSIQTRTYCKRELHLRSINAHPNLSNFTLLDGSLTGIRLSYRIMNKTTMNGVIINLPDLIMNNDNRNILKYAWTIRMINVF</sequence>
<dbReference type="Pfam" id="PF01120">
    <property type="entry name" value="Alpha_L_fucos"/>
    <property type="match status" value="1"/>
</dbReference>
<evidence type="ECO:0000256" key="2">
    <source>
        <dbReference type="ARBA" id="ARBA00007951"/>
    </source>
</evidence>
<proteinExistence type="inferred from homology"/>
<reference evidence="9" key="1">
    <citation type="journal article" date="2012" name="Nat. Genet.">
        <title>Whole-genome sequence of Schistosoma haematobium.</title>
        <authorList>
            <person name="Young N.D."/>
            <person name="Jex A.R."/>
            <person name="Li B."/>
            <person name="Liu S."/>
            <person name="Yang L."/>
            <person name="Xiong Z."/>
            <person name="Li Y."/>
            <person name="Cantacessi C."/>
            <person name="Hall R.S."/>
            <person name="Xu X."/>
            <person name="Chen F."/>
            <person name="Wu X."/>
            <person name="Zerlotini A."/>
            <person name="Oliveira G."/>
            <person name="Hofmann A."/>
            <person name="Zhang G."/>
            <person name="Fang X."/>
            <person name="Kang Y."/>
            <person name="Campbell B.E."/>
            <person name="Loukas A."/>
            <person name="Ranganathan S."/>
            <person name="Rollinson D."/>
            <person name="Rinaldi G."/>
            <person name="Brindley P.J."/>
            <person name="Yang H."/>
            <person name="Wang J."/>
            <person name="Wang J."/>
            <person name="Gasser R.B."/>
        </authorList>
    </citation>
    <scope>NUCLEOTIDE SEQUENCE</scope>
</reference>
<reference evidence="9" key="3">
    <citation type="submission" date="2021-06" db="EMBL/GenBank/DDBJ databases">
        <title>Chromosome-level genome assembly for S. haematobium.</title>
        <authorList>
            <person name="Stroehlein A.J."/>
        </authorList>
    </citation>
    <scope>NUCLEOTIDE SEQUENCE</scope>
</reference>
<dbReference type="KEGG" id="shx:MS3_00004505"/>
<reference evidence="9" key="4">
    <citation type="journal article" date="2022" name="PLoS Pathog.">
        <title>Chromosome-level genome of Schistosoma haematobium underpins genome-wide explorations of molecular variation.</title>
        <authorList>
            <person name="Stroehlein A.J."/>
            <person name="Korhonen P.K."/>
            <person name="Lee V.V."/>
            <person name="Ralph S.A."/>
            <person name="Mentink-Kane M."/>
            <person name="You H."/>
            <person name="McManus D.P."/>
            <person name="Tchuente L.T."/>
            <person name="Stothard J.R."/>
            <person name="Kaur P."/>
            <person name="Dudchenko O."/>
            <person name="Aiden E.L."/>
            <person name="Yang B."/>
            <person name="Yang H."/>
            <person name="Emery A.M."/>
            <person name="Webster B.L."/>
            <person name="Brindley P.J."/>
            <person name="Rollinson D."/>
            <person name="Chang B.C.H."/>
            <person name="Gasser R.B."/>
            <person name="Young N.D."/>
        </authorList>
    </citation>
    <scope>NUCLEOTIDE SEQUENCE</scope>
</reference>
<dbReference type="PRINTS" id="PR00741">
    <property type="entry name" value="GLHYDRLASE29"/>
</dbReference>
<comment type="similarity">
    <text evidence="2">Belongs to the glycosyl hydrolase 29 family.</text>
</comment>
<dbReference type="PROSITE" id="PS00385">
    <property type="entry name" value="ALPHA_L_FUCOSIDASE"/>
    <property type="match status" value="1"/>
</dbReference>
<dbReference type="FunFam" id="3.20.20.80:FF:000027">
    <property type="entry name" value="Alpha-L-fucosidase"/>
    <property type="match status" value="1"/>
</dbReference>
<keyword evidence="7" id="KW-0326">Glycosidase</keyword>
<dbReference type="CTD" id="24588317"/>
<keyword evidence="10" id="KW-1185">Reference proteome</keyword>
<dbReference type="InterPro" id="IPR017853">
    <property type="entry name" value="GH"/>
</dbReference>
<evidence type="ECO:0000256" key="4">
    <source>
        <dbReference type="ARBA" id="ARBA00022729"/>
    </source>
</evidence>
<dbReference type="RefSeq" id="XP_012792144.2">
    <property type="nucleotide sequence ID" value="XM_012936690.3"/>
</dbReference>
<dbReference type="SUPFAM" id="SSF51445">
    <property type="entry name" value="(Trans)glycosidases"/>
    <property type="match status" value="1"/>
</dbReference>
<dbReference type="InterPro" id="IPR018526">
    <property type="entry name" value="Glyco_hydro_29_CS"/>
</dbReference>
<dbReference type="GeneID" id="24588317"/>
<dbReference type="SMART" id="SM00812">
    <property type="entry name" value="Alpha_L_fucos"/>
    <property type="match status" value="1"/>
</dbReference>
<dbReference type="InterPro" id="IPR000933">
    <property type="entry name" value="Glyco_hydro_29"/>
</dbReference>
<comment type="caution">
    <text evidence="9">The sequence shown here is derived from an EMBL/GenBank/DDBJ whole genome shotgun (WGS) entry which is preliminary data.</text>
</comment>
<evidence type="ECO:0000256" key="3">
    <source>
        <dbReference type="ARBA" id="ARBA00012662"/>
    </source>
</evidence>
<keyword evidence="5" id="KW-0378">Hydrolase</keyword>
<name>A0A6A5DGN7_SCHHA</name>
<gene>
    <name evidence="9" type="primary">FUCA1_1</name>
    <name evidence="9" type="ORF">MS3_00004505</name>
</gene>